<dbReference type="STRING" id="1507870.A0A1V8SRL0"/>
<feature type="domain" description="Glycoside hydrolase family 5" evidence="5">
    <location>
        <begin position="65"/>
        <end position="129"/>
    </location>
</feature>
<dbReference type="FunCoup" id="A0A1V8SRL0">
    <property type="interactions" value="33"/>
</dbReference>
<gene>
    <name evidence="7" type="ORF">B0A48_12695</name>
</gene>
<name>A0A1V8SRL0_9PEZI</name>
<dbReference type="SUPFAM" id="SSF51445">
    <property type="entry name" value="(Trans)glycosidases"/>
    <property type="match status" value="1"/>
</dbReference>
<dbReference type="InterPro" id="IPR041036">
    <property type="entry name" value="GH5_C"/>
</dbReference>
<evidence type="ECO:0000313" key="7">
    <source>
        <dbReference type="EMBL" id="OQO01658.1"/>
    </source>
</evidence>
<dbReference type="GO" id="GO:0000272">
    <property type="term" value="P:polysaccharide catabolic process"/>
    <property type="evidence" value="ECO:0007669"/>
    <property type="project" value="InterPro"/>
</dbReference>
<dbReference type="InterPro" id="IPR001547">
    <property type="entry name" value="Glyco_hydro_5"/>
</dbReference>
<sequence length="763" mass="86375">MSPLRLRIDGATFRDPQNREVTLHGINIAGDTKLPAKPDQPSHSKEGFFDGDHVSFVNRPFSIEDAHTHFARLKRWGYNTIRYIFTWECIEHEGPGKYDEEFCQHTVRLLRIAKGYGFYVFMDPHQDVWSRFTGGSGAPMWTVYACGLDPQKFHDTQAALVQNTWPEPSEFPKMIWATNYTRLACQVIFTMFFAGKDFLPKCIIDGVNIEDWLQDHFVGACRHLAQRINEAGDLHGDVVIGYETVNEPNKGLIGHPDLGEIPKEQNLKKGTTPTAFQAMLSGSGRAIEVPTWEFGGMGPYKSGTELVDPRGMTAWLDPDTWDDTKYGWKRSPDWELGSDIFAQHGIWDPTSDTLLKPNYFAKHPSTGEEVDPEYFINNYFIDYYRKYRHAIRSLWPEAMMFFQPSPFDIPPRIKGTDIDENNLVFASHFYDGITLITKKWNRYWNVDVLGVLRGRYSNPAFALKVGEQAVRNCFRDQLSEIRKEGYEYMGSHPCIYTEIGIPYDMNDKQSYTTGDYFSQSLAIDANHFAVEGSKAQGYTWWVYTASNSHYWGDNWNGEDLSIYCSEDRQLPTSAPAPGELSPAPSASSLTPRVSPDNLKKTLSVESMSASRSSFSGRTPAEKAGFRAAEAFVRPYPIALHGKLDSYGFDLKQSLFTVSLTSTSQVPNEAPSEMFLPAFHFPAQQTHVEVSSGKWEIRTLEVEGETKGEDAAVQVLRWWYGAGEQKISVRGVKRQRGAGIDGGEAEDEGYLKQYIEMGKQCAVM</sequence>
<feature type="domain" description="Glycoside hydrolase family 5 C-terminal" evidence="6">
    <location>
        <begin position="633"/>
        <end position="728"/>
    </location>
</feature>
<evidence type="ECO:0000313" key="8">
    <source>
        <dbReference type="Proteomes" id="UP000192596"/>
    </source>
</evidence>
<dbReference type="PANTHER" id="PTHR31308:SF5">
    <property type="entry name" value="ERGOSTERYL-BETA-GLUCOSIDASE"/>
    <property type="match status" value="1"/>
</dbReference>
<evidence type="ECO:0000256" key="1">
    <source>
        <dbReference type="ARBA" id="ARBA00005641"/>
    </source>
</evidence>
<comment type="similarity">
    <text evidence="1">Belongs to the glycosyl hydrolase 5 (cellulase A) family.</text>
</comment>
<accession>A0A1V8SRL0</accession>
<evidence type="ECO:0000259" key="6">
    <source>
        <dbReference type="Pfam" id="PF18564"/>
    </source>
</evidence>
<dbReference type="FunFam" id="3.20.20.80:FF:000131">
    <property type="entry name" value="Glycoside hydrolase superfamily"/>
    <property type="match status" value="1"/>
</dbReference>
<dbReference type="InParanoid" id="A0A1V8SRL0"/>
<dbReference type="Pfam" id="PF00150">
    <property type="entry name" value="Cellulase"/>
    <property type="match status" value="1"/>
</dbReference>
<comment type="caution">
    <text evidence="7">The sequence shown here is derived from an EMBL/GenBank/DDBJ whole genome shotgun (WGS) entry which is preliminary data.</text>
</comment>
<keyword evidence="3" id="KW-0326">Glycosidase</keyword>
<evidence type="ECO:0000256" key="3">
    <source>
        <dbReference type="ARBA" id="ARBA00023295"/>
    </source>
</evidence>
<evidence type="ECO:0008006" key="9">
    <source>
        <dbReference type="Google" id="ProtNLM"/>
    </source>
</evidence>
<evidence type="ECO:0000256" key="2">
    <source>
        <dbReference type="ARBA" id="ARBA00022801"/>
    </source>
</evidence>
<dbReference type="GO" id="GO:1904462">
    <property type="term" value="P:ergosteryl 3-beta-D-glucoside catabolic process"/>
    <property type="evidence" value="ECO:0007669"/>
    <property type="project" value="TreeGrafter"/>
</dbReference>
<reference evidence="8" key="1">
    <citation type="submission" date="2017-03" db="EMBL/GenBank/DDBJ databases">
        <title>Genomes of endolithic fungi from Antarctica.</title>
        <authorList>
            <person name="Coleine C."/>
            <person name="Masonjones S."/>
            <person name="Stajich J.E."/>
        </authorList>
    </citation>
    <scope>NUCLEOTIDE SEQUENCE [LARGE SCALE GENOMIC DNA]</scope>
    <source>
        <strain evidence="8">CCFEE 5527</strain>
    </source>
</reference>
<dbReference type="Proteomes" id="UP000192596">
    <property type="component" value="Unassembled WGS sequence"/>
</dbReference>
<organism evidence="7 8">
    <name type="scientific">Cryoendolithus antarcticus</name>
    <dbReference type="NCBI Taxonomy" id="1507870"/>
    <lineage>
        <taxon>Eukaryota</taxon>
        <taxon>Fungi</taxon>
        <taxon>Dikarya</taxon>
        <taxon>Ascomycota</taxon>
        <taxon>Pezizomycotina</taxon>
        <taxon>Dothideomycetes</taxon>
        <taxon>Dothideomycetidae</taxon>
        <taxon>Cladosporiales</taxon>
        <taxon>Cladosporiaceae</taxon>
        <taxon>Cryoendolithus</taxon>
    </lineage>
</organism>
<dbReference type="FunFam" id="3.20.20.80:FF:000174">
    <property type="entry name" value="YIR007W-like protein"/>
    <property type="match status" value="1"/>
</dbReference>
<dbReference type="AlphaFoldDB" id="A0A1V8SRL0"/>
<evidence type="ECO:0000259" key="5">
    <source>
        <dbReference type="Pfam" id="PF00150"/>
    </source>
</evidence>
<dbReference type="InterPro" id="IPR013780">
    <property type="entry name" value="Glyco_hydro_b"/>
</dbReference>
<dbReference type="Gene3D" id="3.20.20.80">
    <property type="entry name" value="Glycosidases"/>
    <property type="match status" value="2"/>
</dbReference>
<dbReference type="Gene3D" id="2.60.40.1180">
    <property type="entry name" value="Golgi alpha-mannosidase II"/>
    <property type="match status" value="1"/>
</dbReference>
<feature type="compositionally biased region" description="Low complexity" evidence="4">
    <location>
        <begin position="573"/>
        <end position="588"/>
    </location>
</feature>
<dbReference type="PANTHER" id="PTHR31308">
    <property type="match status" value="1"/>
</dbReference>
<dbReference type="InterPro" id="IPR052066">
    <property type="entry name" value="Glycosphingolipid_Hydrolases"/>
</dbReference>
<dbReference type="Pfam" id="PF18564">
    <property type="entry name" value="Glyco_hydro_5_C"/>
    <property type="match status" value="1"/>
</dbReference>
<keyword evidence="8" id="KW-1185">Reference proteome</keyword>
<evidence type="ECO:0000256" key="4">
    <source>
        <dbReference type="SAM" id="MobiDB-lite"/>
    </source>
</evidence>
<protein>
    <recommendedName>
        <fullName evidence="9">Glycoside hydrolase family 5 C-terminal domain-containing protein</fullName>
    </recommendedName>
</protein>
<dbReference type="InterPro" id="IPR017853">
    <property type="entry name" value="GH"/>
</dbReference>
<dbReference type="OrthoDB" id="9971853at2759"/>
<keyword evidence="2" id="KW-0378">Hydrolase</keyword>
<proteinExistence type="inferred from homology"/>
<dbReference type="InterPro" id="IPR018087">
    <property type="entry name" value="Glyco_hydro_5_CS"/>
</dbReference>
<dbReference type="PROSITE" id="PS00659">
    <property type="entry name" value="GLYCOSYL_HYDROL_F5"/>
    <property type="match status" value="1"/>
</dbReference>
<dbReference type="EMBL" id="NAJO01000030">
    <property type="protein sequence ID" value="OQO01658.1"/>
    <property type="molecule type" value="Genomic_DNA"/>
</dbReference>
<feature type="region of interest" description="Disordered" evidence="4">
    <location>
        <begin position="571"/>
        <end position="596"/>
    </location>
</feature>
<dbReference type="GO" id="GO:0050295">
    <property type="term" value="F:steryl-beta-glucosidase activity"/>
    <property type="evidence" value="ECO:0007669"/>
    <property type="project" value="TreeGrafter"/>
</dbReference>